<feature type="transmembrane region" description="Helical" evidence="5">
    <location>
        <begin position="65"/>
        <end position="82"/>
    </location>
</feature>
<comment type="subcellular location">
    <subcellularLocation>
        <location evidence="1">Membrane</location>
        <topology evidence="1">Multi-pass membrane protein</topology>
    </subcellularLocation>
</comment>
<dbReference type="InterPro" id="IPR007300">
    <property type="entry name" value="CidB/LrgB"/>
</dbReference>
<dbReference type="PANTHER" id="PTHR30249:SF0">
    <property type="entry name" value="PLASTIDAL GLYCOLATE_GLYCERATE TRANSLOCATOR 1, CHLOROPLASTIC"/>
    <property type="match status" value="1"/>
</dbReference>
<evidence type="ECO:0000256" key="3">
    <source>
        <dbReference type="ARBA" id="ARBA00022989"/>
    </source>
</evidence>
<evidence type="ECO:0000256" key="2">
    <source>
        <dbReference type="ARBA" id="ARBA00022692"/>
    </source>
</evidence>
<keyword evidence="3 5" id="KW-1133">Transmembrane helix</keyword>
<dbReference type="EMBL" id="FMYW01000008">
    <property type="protein sequence ID" value="SDC49062.1"/>
    <property type="molecule type" value="Genomic_DNA"/>
</dbReference>
<feature type="transmembrane region" description="Helical" evidence="5">
    <location>
        <begin position="144"/>
        <end position="166"/>
    </location>
</feature>
<gene>
    <name evidence="6" type="ORF">SAMN04487864_108122</name>
</gene>
<dbReference type="AlphaFoldDB" id="A0A1G6M0K6"/>
<dbReference type="OrthoDB" id="9811701at2"/>
<name>A0A1G6M0K6_9FIRM</name>
<keyword evidence="2 5" id="KW-0812">Transmembrane</keyword>
<keyword evidence="4 5" id="KW-0472">Membrane</keyword>
<evidence type="ECO:0000256" key="1">
    <source>
        <dbReference type="ARBA" id="ARBA00004141"/>
    </source>
</evidence>
<evidence type="ECO:0000256" key="5">
    <source>
        <dbReference type="SAM" id="Phobius"/>
    </source>
</evidence>
<evidence type="ECO:0000256" key="4">
    <source>
        <dbReference type="ARBA" id="ARBA00023136"/>
    </source>
</evidence>
<feature type="transmembrane region" description="Helical" evidence="5">
    <location>
        <begin position="6"/>
        <end position="26"/>
    </location>
</feature>
<protein>
    <submittedName>
        <fullName evidence="6">TIGR00659 family protein</fullName>
    </submittedName>
</protein>
<reference evidence="7" key="1">
    <citation type="submission" date="2016-10" db="EMBL/GenBank/DDBJ databases">
        <authorList>
            <person name="Varghese N."/>
            <person name="Submissions S."/>
        </authorList>
    </citation>
    <scope>NUCLEOTIDE SEQUENCE [LARGE SCALE GENOMIC DNA]</scope>
    <source>
        <strain evidence="7">DSM 11005</strain>
    </source>
</reference>
<evidence type="ECO:0000313" key="7">
    <source>
        <dbReference type="Proteomes" id="UP000198943"/>
    </source>
</evidence>
<evidence type="ECO:0000313" key="6">
    <source>
        <dbReference type="EMBL" id="SDC49062.1"/>
    </source>
</evidence>
<keyword evidence="7" id="KW-1185">Reference proteome</keyword>
<organism evidence="6 7">
    <name type="scientific">Succiniclasticum ruminis</name>
    <dbReference type="NCBI Taxonomy" id="40841"/>
    <lineage>
        <taxon>Bacteria</taxon>
        <taxon>Bacillati</taxon>
        <taxon>Bacillota</taxon>
        <taxon>Negativicutes</taxon>
        <taxon>Acidaminococcales</taxon>
        <taxon>Acidaminococcaceae</taxon>
        <taxon>Succiniclasticum</taxon>
    </lineage>
</organism>
<dbReference type="RefSeq" id="WP_093730438.1">
    <property type="nucleotide sequence ID" value="NZ_FMYW01000008.1"/>
</dbReference>
<sequence length="230" mass="24697">MNAFWQTSTFFGIFITLFFYGVGMFLKQKVKHTLVNPLLIAIVFTILFLHLFGIDYKTYNNSAKYISYLMTPATICLAVPLYRQLDTLKRNFKAVMFGITSSVIVTMVSVLAFSRFFGLSRAAYVTMLPKSITTPIGIGVAEELGGYVAIAVASIVISGILGNIFAESVCNVFGIREPIAKGVAIGCSSHAMGTVKALEMGEVEGAMSSLSIAIAGILTVVAASVFATLL</sequence>
<feature type="transmembrane region" description="Helical" evidence="5">
    <location>
        <begin position="210"/>
        <end position="229"/>
    </location>
</feature>
<dbReference type="GO" id="GO:0016020">
    <property type="term" value="C:membrane"/>
    <property type="evidence" value="ECO:0007669"/>
    <property type="project" value="UniProtKB-SubCell"/>
</dbReference>
<feature type="transmembrane region" description="Helical" evidence="5">
    <location>
        <begin position="94"/>
        <end position="117"/>
    </location>
</feature>
<dbReference type="Pfam" id="PF04172">
    <property type="entry name" value="LrgB"/>
    <property type="match status" value="1"/>
</dbReference>
<feature type="transmembrane region" description="Helical" evidence="5">
    <location>
        <begin position="33"/>
        <end position="53"/>
    </location>
</feature>
<dbReference type="Proteomes" id="UP000198943">
    <property type="component" value="Unassembled WGS sequence"/>
</dbReference>
<accession>A0A1G6M0K6</accession>
<dbReference type="PANTHER" id="PTHR30249">
    <property type="entry name" value="PUTATIVE SEROTONIN TRANSPORTER"/>
    <property type="match status" value="1"/>
</dbReference>
<proteinExistence type="predicted"/>